<dbReference type="Pfam" id="PF13480">
    <property type="entry name" value="Acetyltransf_6"/>
    <property type="match status" value="1"/>
</dbReference>
<dbReference type="AlphaFoldDB" id="A0A317FJI5"/>
<comment type="caution">
    <text evidence="2">The sequence shown here is derived from an EMBL/GenBank/DDBJ whole genome shotgun (WGS) entry which is preliminary data.</text>
</comment>
<accession>A0A317FJI5</accession>
<sequence>MTLSVRPQPFDGFCALGRDWRALEATIPASVFQSWTWVGCLAEERFPDPVVLRAERQGRLVGLALFNRRRGLLHLGESGDPERDRPFVEHNGPLAADPEVAAALLRAAWSVPGTRGLVLGGVPPALVQAARGVAVRRQDRPSPLLDLAALRAAGGDLATRLSANTRQQIRRSDRFYAAGGTLELTRAGAAEEVAAWFPDFVALHEATWRRRGQAGAFATPFLERFHRSLMARAMADGVLDLLRLTGPGGIVGLLYNLHHRGITYAYQSALADPAGHAAAKPGLSCHARAIALALRRGDQAYDFLAGSQRYKLSFADRSPVLAWAELARPWSPRGILGRVRAALPRPSAPRATDPASTGL</sequence>
<dbReference type="Proteomes" id="UP000245765">
    <property type="component" value="Unassembled WGS sequence"/>
</dbReference>
<dbReference type="RefSeq" id="WP_109869832.1">
    <property type="nucleotide sequence ID" value="NZ_QGNA01000001.1"/>
</dbReference>
<protein>
    <submittedName>
        <fullName evidence="2">Cellulose biosynthesis protein CelD</fullName>
    </submittedName>
</protein>
<gene>
    <name evidence="2" type="ORF">DFH01_08235</name>
</gene>
<evidence type="ECO:0000313" key="2">
    <source>
        <dbReference type="EMBL" id="PWS39211.1"/>
    </source>
</evidence>
<dbReference type="InterPro" id="IPR016181">
    <property type="entry name" value="Acyl_CoA_acyltransferase"/>
</dbReference>
<dbReference type="OrthoDB" id="9808976at2"/>
<dbReference type="InterPro" id="IPR038740">
    <property type="entry name" value="BioF2-like_GNAT_dom"/>
</dbReference>
<evidence type="ECO:0000313" key="3">
    <source>
        <dbReference type="Proteomes" id="UP000245765"/>
    </source>
</evidence>
<organism evidence="2 3">
    <name type="scientific">Falsiroseomonas bella</name>
    <dbReference type="NCBI Taxonomy" id="2184016"/>
    <lineage>
        <taxon>Bacteria</taxon>
        <taxon>Pseudomonadati</taxon>
        <taxon>Pseudomonadota</taxon>
        <taxon>Alphaproteobacteria</taxon>
        <taxon>Acetobacterales</taxon>
        <taxon>Roseomonadaceae</taxon>
        <taxon>Falsiroseomonas</taxon>
    </lineage>
</organism>
<name>A0A317FJI5_9PROT</name>
<dbReference type="EMBL" id="QGNA01000001">
    <property type="protein sequence ID" value="PWS39211.1"/>
    <property type="molecule type" value="Genomic_DNA"/>
</dbReference>
<feature type="domain" description="BioF2-like acetyltransferase" evidence="1">
    <location>
        <begin position="164"/>
        <end position="311"/>
    </location>
</feature>
<evidence type="ECO:0000259" key="1">
    <source>
        <dbReference type="Pfam" id="PF13480"/>
    </source>
</evidence>
<reference evidence="3" key="1">
    <citation type="submission" date="2018-05" db="EMBL/GenBank/DDBJ databases">
        <authorList>
            <person name="Du Z."/>
            <person name="Wang X."/>
        </authorList>
    </citation>
    <scope>NUCLEOTIDE SEQUENCE [LARGE SCALE GENOMIC DNA]</scope>
    <source>
        <strain evidence="3">CQN31</strain>
    </source>
</reference>
<proteinExistence type="predicted"/>
<dbReference type="SUPFAM" id="SSF55729">
    <property type="entry name" value="Acyl-CoA N-acyltransferases (Nat)"/>
    <property type="match status" value="1"/>
</dbReference>
<keyword evidence="3" id="KW-1185">Reference proteome</keyword>
<dbReference type="Gene3D" id="3.40.630.30">
    <property type="match status" value="1"/>
</dbReference>